<dbReference type="InterPro" id="IPR007695">
    <property type="entry name" value="DNA_mismatch_repair_MutS-lik_N"/>
</dbReference>
<comment type="function">
    <text evidence="8 9">This protein is involved in the repair of mismatches in DNA. It is possible that it carries out the mismatch recognition step. This protein has a weak ATPase activity.</text>
</comment>
<dbReference type="InterPro" id="IPR005748">
    <property type="entry name" value="DNA_mismatch_repair_MutS"/>
</dbReference>
<dbReference type="InterPro" id="IPR036678">
    <property type="entry name" value="MutS_con_dom_sf"/>
</dbReference>
<dbReference type="SUPFAM" id="SSF55271">
    <property type="entry name" value="DNA repair protein MutS, domain I"/>
    <property type="match status" value="1"/>
</dbReference>
<dbReference type="Proteomes" id="UP000285138">
    <property type="component" value="Unassembled WGS sequence"/>
</dbReference>
<reference evidence="12 13" key="1">
    <citation type="submission" date="2018-08" db="EMBL/GenBank/DDBJ databases">
        <title>The metabolism and importance of syntrophic acetate oxidation coupled to methane or sulfide production in haloalkaline environments.</title>
        <authorList>
            <person name="Timmers P.H.A."/>
            <person name="Vavourakis C.D."/>
            <person name="Sorokin D.Y."/>
            <person name="Sinninghe Damste J.S."/>
            <person name="Muyzer G."/>
            <person name="Stams A.J.M."/>
            <person name="Plugge C.M."/>
        </authorList>
    </citation>
    <scope>NUCLEOTIDE SEQUENCE [LARGE SCALE GENOMIC DNA]</scope>
    <source>
        <strain evidence="12">MSAO_Bac1</strain>
    </source>
</reference>
<dbReference type="Gene3D" id="3.40.1170.10">
    <property type="entry name" value="DNA repair protein MutS, domain I"/>
    <property type="match status" value="1"/>
</dbReference>
<dbReference type="Pfam" id="PF05192">
    <property type="entry name" value="MutS_III"/>
    <property type="match status" value="1"/>
</dbReference>
<keyword evidence="7 9" id="KW-0234">DNA repair</keyword>
<dbReference type="InterPro" id="IPR036187">
    <property type="entry name" value="DNA_mismatch_repair_MutS_sf"/>
</dbReference>
<dbReference type="GO" id="GO:0140664">
    <property type="term" value="F:ATP-dependent DNA damage sensor activity"/>
    <property type="evidence" value="ECO:0007669"/>
    <property type="project" value="InterPro"/>
</dbReference>
<proteinExistence type="inferred from homology"/>
<dbReference type="PROSITE" id="PS00486">
    <property type="entry name" value="DNA_MISMATCH_REPAIR_2"/>
    <property type="match status" value="1"/>
</dbReference>
<dbReference type="SMART" id="SM00533">
    <property type="entry name" value="MUTSd"/>
    <property type="match status" value="1"/>
</dbReference>
<evidence type="ECO:0000256" key="3">
    <source>
        <dbReference type="ARBA" id="ARBA00022741"/>
    </source>
</evidence>
<dbReference type="PANTHER" id="PTHR11361:SF34">
    <property type="entry name" value="DNA MISMATCH REPAIR PROTEIN MSH1, MITOCHONDRIAL"/>
    <property type="match status" value="1"/>
</dbReference>
<keyword evidence="5 9" id="KW-0067">ATP-binding</keyword>
<evidence type="ECO:0000256" key="9">
    <source>
        <dbReference type="HAMAP-Rule" id="MF_00096"/>
    </source>
</evidence>
<dbReference type="InterPro" id="IPR027417">
    <property type="entry name" value="P-loop_NTPase"/>
</dbReference>
<dbReference type="InterPro" id="IPR016151">
    <property type="entry name" value="DNA_mismatch_repair_MutS_N"/>
</dbReference>
<evidence type="ECO:0000256" key="10">
    <source>
        <dbReference type="RuleBase" id="RU003756"/>
    </source>
</evidence>
<dbReference type="SMART" id="SM00534">
    <property type="entry name" value="MUTSac"/>
    <property type="match status" value="1"/>
</dbReference>
<dbReference type="Pfam" id="PF01624">
    <property type="entry name" value="MutS_I"/>
    <property type="match status" value="1"/>
</dbReference>
<dbReference type="FunFam" id="1.10.1420.10:FF:000007">
    <property type="entry name" value="DNA mismatch repair protein MutS"/>
    <property type="match status" value="1"/>
</dbReference>
<keyword evidence="6 9" id="KW-0238">DNA-binding</keyword>
<evidence type="ECO:0000256" key="8">
    <source>
        <dbReference type="ARBA" id="ARBA00024647"/>
    </source>
</evidence>
<dbReference type="SUPFAM" id="SSF48334">
    <property type="entry name" value="DNA repair protein MutS, domain III"/>
    <property type="match status" value="1"/>
</dbReference>
<dbReference type="InterPro" id="IPR045076">
    <property type="entry name" value="MutS"/>
</dbReference>
<gene>
    <name evidence="9 12" type="primary">mutS</name>
    <name evidence="12" type="ORF">D5R97_06195</name>
</gene>
<keyword evidence="4 9" id="KW-0227">DNA damage</keyword>
<evidence type="ECO:0000256" key="2">
    <source>
        <dbReference type="ARBA" id="ARBA00021982"/>
    </source>
</evidence>
<dbReference type="InterPro" id="IPR007861">
    <property type="entry name" value="DNA_mismatch_repair_MutS_clamp"/>
</dbReference>
<name>A0A424YE10_9FIRM</name>
<dbReference type="FunFam" id="3.40.50.300:FF:000870">
    <property type="entry name" value="MutS protein homolog 4"/>
    <property type="match status" value="1"/>
</dbReference>
<dbReference type="InterPro" id="IPR000432">
    <property type="entry name" value="DNA_mismatch_repair_MutS_C"/>
</dbReference>
<comment type="caution">
    <text evidence="12">The sequence shown here is derived from an EMBL/GenBank/DDBJ whole genome shotgun (WGS) entry which is preliminary data.</text>
</comment>
<dbReference type="SUPFAM" id="SSF52540">
    <property type="entry name" value="P-loop containing nucleoside triphosphate hydrolases"/>
    <property type="match status" value="1"/>
</dbReference>
<dbReference type="GO" id="GO:0006298">
    <property type="term" value="P:mismatch repair"/>
    <property type="evidence" value="ECO:0007669"/>
    <property type="project" value="UniProtKB-UniRule"/>
</dbReference>
<evidence type="ECO:0000256" key="1">
    <source>
        <dbReference type="ARBA" id="ARBA00006271"/>
    </source>
</evidence>
<dbReference type="GO" id="GO:0003684">
    <property type="term" value="F:damaged DNA binding"/>
    <property type="evidence" value="ECO:0007669"/>
    <property type="project" value="UniProtKB-UniRule"/>
</dbReference>
<dbReference type="InterPro" id="IPR007696">
    <property type="entry name" value="DNA_mismatch_repair_MutS_core"/>
</dbReference>
<dbReference type="Pfam" id="PF00488">
    <property type="entry name" value="MutS_V"/>
    <property type="match status" value="1"/>
</dbReference>
<evidence type="ECO:0000256" key="5">
    <source>
        <dbReference type="ARBA" id="ARBA00022840"/>
    </source>
</evidence>
<evidence type="ECO:0000313" key="12">
    <source>
        <dbReference type="EMBL" id="RQD75438.1"/>
    </source>
</evidence>
<evidence type="ECO:0000259" key="11">
    <source>
        <dbReference type="PROSITE" id="PS00486"/>
    </source>
</evidence>
<dbReference type="SUPFAM" id="SSF53150">
    <property type="entry name" value="DNA repair protein MutS, domain II"/>
    <property type="match status" value="1"/>
</dbReference>
<sequence>MSKMTPMIEQYWKIKKEHEDKILFFRVGDFYEMFFEDAKIAARELEIILTSRETGKGNHVPLAGIPYHAVNTYIARFIEKGYKIAICDQVEDARQAKGLVKRDVTRVITPGTILEDNLFKDSANNYLSSVYMVQAGIGLAIMDVSTGEFLITQLCGDAPLEKLKDELLKYSPTECIVNASAEANKDLQTIFSLLPHMLVSINKDHNFHYSRAYEVLTSHFHTITLEGYGCNEYPLAISAGGAILSYIGELYRSPLKHVNSIKVYNPENFMMIDGVTRRNLELTQTIRTGKKKGSLLGIMDKTITSSGARLLRKWLEQPLINKEKIEERIKGVEELIENPFIREDLKELLEKVYDLERIISRVSFGTAGARDLIHLKKTLKVFPRIKEIISQPESKIYQELKKEFFTLEDLHSLIENALVDDPPISLKEGGLIKEGFDKELDEMRDITRKGKKWIIDLEEKERKNTGIKSLKVSFNKVFGYYIEVTKANLSLAPDYYIRKQTLVNSERFITPELKEYEEKILDAEEKMQDREFQLFDNVRKKVAERTLEVQKSSKTLAVLDCLLNNARLALENDYCRPIFNENDSIKLKDGRHPVVEKFIEGESFVPNDTLLDNTDSRLLIITGPNMAGKSTYMRQVALISLMAQMGSFVPAREASLSLVDRIFARVGAADDLVGGQSTFMVEMNEVANILNNATRKSLVILDEIGRGTSTFDGMSIAQAVIEYLYDDNLIGSKALFATHYHELTELGDRLHGIKNYSMAVKEEGEDIVFLRKIIPEKADRSYGIQVARLAGLPSLVVQRASEILNKLERGKEVKRPEEKVHNNENYYLYPKDGLKELLGELESMDPLNMTPLEALNRLFILCEKGQQIKDGKTKKGGNLLD</sequence>
<dbReference type="AlphaFoldDB" id="A0A424YE10"/>
<feature type="binding site" evidence="9">
    <location>
        <begin position="623"/>
        <end position="630"/>
    </location>
    <ligand>
        <name>ATP</name>
        <dbReference type="ChEBI" id="CHEBI:30616"/>
    </ligand>
</feature>
<dbReference type="NCBIfam" id="TIGR01070">
    <property type="entry name" value="mutS1"/>
    <property type="match status" value="1"/>
</dbReference>
<protein>
    <recommendedName>
        <fullName evidence="2 9">DNA mismatch repair protein MutS</fullName>
    </recommendedName>
</protein>
<accession>A0A424YE10</accession>
<evidence type="ECO:0000256" key="6">
    <source>
        <dbReference type="ARBA" id="ARBA00023125"/>
    </source>
</evidence>
<dbReference type="PANTHER" id="PTHR11361">
    <property type="entry name" value="DNA MISMATCH REPAIR PROTEIN MUTS FAMILY MEMBER"/>
    <property type="match status" value="1"/>
</dbReference>
<dbReference type="Gene3D" id="3.40.50.300">
    <property type="entry name" value="P-loop containing nucleotide triphosphate hydrolases"/>
    <property type="match status" value="1"/>
</dbReference>
<evidence type="ECO:0000313" key="13">
    <source>
        <dbReference type="Proteomes" id="UP000285138"/>
    </source>
</evidence>
<dbReference type="Gene3D" id="1.10.1420.10">
    <property type="match status" value="2"/>
</dbReference>
<dbReference type="Pfam" id="PF05190">
    <property type="entry name" value="MutS_IV"/>
    <property type="match status" value="1"/>
</dbReference>
<dbReference type="EMBL" id="QZAA01000160">
    <property type="protein sequence ID" value="RQD75438.1"/>
    <property type="molecule type" value="Genomic_DNA"/>
</dbReference>
<organism evidence="12 13">
    <name type="scientific">Candidatus Syntrophonatronum acetioxidans</name>
    <dbReference type="NCBI Taxonomy" id="1795816"/>
    <lineage>
        <taxon>Bacteria</taxon>
        <taxon>Bacillati</taxon>
        <taxon>Bacillota</taxon>
        <taxon>Clostridia</taxon>
        <taxon>Eubacteriales</taxon>
        <taxon>Syntrophomonadaceae</taxon>
        <taxon>Candidatus Syntrophonatronum</taxon>
    </lineage>
</organism>
<dbReference type="NCBIfam" id="NF003810">
    <property type="entry name" value="PRK05399.1"/>
    <property type="match status" value="1"/>
</dbReference>
<evidence type="ECO:0000256" key="4">
    <source>
        <dbReference type="ARBA" id="ARBA00022763"/>
    </source>
</evidence>
<keyword evidence="3 9" id="KW-0547">Nucleotide-binding</keyword>
<feature type="domain" description="DNA mismatch repair proteins mutS family" evidence="11">
    <location>
        <begin position="697"/>
        <end position="713"/>
    </location>
</feature>
<evidence type="ECO:0000256" key="7">
    <source>
        <dbReference type="ARBA" id="ARBA00023204"/>
    </source>
</evidence>
<dbReference type="GO" id="GO:0005524">
    <property type="term" value="F:ATP binding"/>
    <property type="evidence" value="ECO:0007669"/>
    <property type="project" value="UniProtKB-UniRule"/>
</dbReference>
<dbReference type="PIRSF" id="PIRSF037677">
    <property type="entry name" value="DNA_mis_repair_Msh6"/>
    <property type="match status" value="1"/>
</dbReference>
<comment type="similarity">
    <text evidence="1 9 10">Belongs to the DNA mismatch repair MutS family.</text>
</comment>
<dbReference type="Gene3D" id="3.30.420.110">
    <property type="entry name" value="MutS, connector domain"/>
    <property type="match status" value="1"/>
</dbReference>
<dbReference type="FunFam" id="3.40.1170.10:FF:000001">
    <property type="entry name" value="DNA mismatch repair protein MutS"/>
    <property type="match status" value="1"/>
</dbReference>
<dbReference type="GO" id="GO:0030983">
    <property type="term" value="F:mismatched DNA binding"/>
    <property type="evidence" value="ECO:0007669"/>
    <property type="project" value="InterPro"/>
</dbReference>
<dbReference type="InterPro" id="IPR007860">
    <property type="entry name" value="DNA_mmatch_repair_MutS_con_dom"/>
</dbReference>
<dbReference type="InterPro" id="IPR017261">
    <property type="entry name" value="DNA_mismatch_repair_MutS/MSH"/>
</dbReference>
<dbReference type="Pfam" id="PF05188">
    <property type="entry name" value="MutS_II"/>
    <property type="match status" value="1"/>
</dbReference>
<dbReference type="CDD" id="cd03284">
    <property type="entry name" value="ABC_MutS1"/>
    <property type="match status" value="1"/>
</dbReference>
<dbReference type="HAMAP" id="MF_00096">
    <property type="entry name" value="MutS"/>
    <property type="match status" value="1"/>
</dbReference>
<dbReference type="GO" id="GO:0005829">
    <property type="term" value="C:cytosol"/>
    <property type="evidence" value="ECO:0007669"/>
    <property type="project" value="TreeGrafter"/>
</dbReference>